<accession>A0A917JBW6</accession>
<dbReference type="AlphaFoldDB" id="A0A917JBW6"/>
<dbReference type="Proteomes" id="UP000662074">
    <property type="component" value="Unassembled WGS sequence"/>
</dbReference>
<keyword evidence="4" id="KW-1185">Reference proteome</keyword>
<dbReference type="SUPFAM" id="SSF53474">
    <property type="entry name" value="alpha/beta-Hydrolases"/>
    <property type="match status" value="1"/>
</dbReference>
<feature type="domain" description="Dipeptidylpeptidase IV N-terminal" evidence="2">
    <location>
        <begin position="130"/>
        <end position="453"/>
    </location>
</feature>
<evidence type="ECO:0000313" key="4">
    <source>
        <dbReference type="Proteomes" id="UP000662074"/>
    </source>
</evidence>
<dbReference type="PANTHER" id="PTHR11731:SF118">
    <property type="entry name" value="BLR1971 PROTEIN"/>
    <property type="match status" value="1"/>
</dbReference>
<dbReference type="GO" id="GO:0008236">
    <property type="term" value="F:serine-type peptidase activity"/>
    <property type="evidence" value="ECO:0007669"/>
    <property type="project" value="InterPro"/>
</dbReference>
<dbReference type="Pfam" id="PF00326">
    <property type="entry name" value="Peptidase_S9"/>
    <property type="match status" value="1"/>
</dbReference>
<gene>
    <name evidence="3" type="ORF">GCM10011425_34660</name>
</gene>
<dbReference type="GO" id="GO:0006508">
    <property type="term" value="P:proteolysis"/>
    <property type="evidence" value="ECO:0007669"/>
    <property type="project" value="InterPro"/>
</dbReference>
<evidence type="ECO:0000259" key="2">
    <source>
        <dbReference type="Pfam" id="PF00930"/>
    </source>
</evidence>
<dbReference type="SUPFAM" id="SSF82171">
    <property type="entry name" value="DPP6 N-terminal domain-like"/>
    <property type="match status" value="1"/>
</dbReference>
<dbReference type="Pfam" id="PF00930">
    <property type="entry name" value="DPPIV_N"/>
    <property type="match status" value="1"/>
</dbReference>
<dbReference type="InterPro" id="IPR001375">
    <property type="entry name" value="Peptidase_S9_cat"/>
</dbReference>
<dbReference type="EMBL" id="BMDO01000011">
    <property type="protein sequence ID" value="GGI52254.1"/>
    <property type="molecule type" value="Genomic_DNA"/>
</dbReference>
<dbReference type="Gene3D" id="2.140.10.30">
    <property type="entry name" value="Dipeptidylpeptidase IV, N-terminal domain"/>
    <property type="match status" value="1"/>
</dbReference>
<protein>
    <submittedName>
        <fullName evidence="3">Peptidase</fullName>
    </submittedName>
</protein>
<dbReference type="InterPro" id="IPR029058">
    <property type="entry name" value="AB_hydrolase_fold"/>
</dbReference>
<evidence type="ECO:0000259" key="1">
    <source>
        <dbReference type="Pfam" id="PF00326"/>
    </source>
</evidence>
<dbReference type="PANTHER" id="PTHR11731">
    <property type="entry name" value="PROTEASE FAMILY S9B,C DIPEPTIDYL-PEPTIDASE IV-RELATED"/>
    <property type="match status" value="1"/>
</dbReference>
<name>A0A917JBW6_9SPHI</name>
<reference evidence="3" key="2">
    <citation type="submission" date="2020-09" db="EMBL/GenBank/DDBJ databases">
        <authorList>
            <person name="Sun Q."/>
            <person name="Sedlacek I."/>
        </authorList>
    </citation>
    <scope>NUCLEOTIDE SEQUENCE</scope>
    <source>
        <strain evidence="3">CCM 8711</strain>
    </source>
</reference>
<evidence type="ECO:0000313" key="3">
    <source>
        <dbReference type="EMBL" id="GGI52254.1"/>
    </source>
</evidence>
<reference evidence="3" key="1">
    <citation type="journal article" date="2014" name="Int. J. Syst. Evol. Microbiol.">
        <title>Complete genome sequence of Corynebacterium casei LMG S-19264T (=DSM 44701T), isolated from a smear-ripened cheese.</title>
        <authorList>
            <consortium name="US DOE Joint Genome Institute (JGI-PGF)"/>
            <person name="Walter F."/>
            <person name="Albersmeier A."/>
            <person name="Kalinowski J."/>
            <person name="Ruckert C."/>
        </authorList>
    </citation>
    <scope>NUCLEOTIDE SEQUENCE</scope>
    <source>
        <strain evidence="3">CCM 8711</strain>
    </source>
</reference>
<proteinExistence type="predicted"/>
<dbReference type="InterPro" id="IPR002469">
    <property type="entry name" value="Peptidase_S9B_N"/>
</dbReference>
<dbReference type="InterPro" id="IPR050278">
    <property type="entry name" value="Serine_Prot_S9B/DPPIV"/>
</dbReference>
<feature type="domain" description="Peptidase S9 prolyl oligopeptidase catalytic" evidence="1">
    <location>
        <begin position="539"/>
        <end position="725"/>
    </location>
</feature>
<dbReference type="Gene3D" id="3.40.50.1820">
    <property type="entry name" value="alpha/beta hydrolase"/>
    <property type="match status" value="1"/>
</dbReference>
<organism evidence="3 4">
    <name type="scientific">Mucilaginibacter galii</name>
    <dbReference type="NCBI Taxonomy" id="2005073"/>
    <lineage>
        <taxon>Bacteria</taxon>
        <taxon>Pseudomonadati</taxon>
        <taxon>Bacteroidota</taxon>
        <taxon>Sphingobacteriia</taxon>
        <taxon>Sphingobacteriales</taxon>
        <taxon>Sphingobacteriaceae</taxon>
        <taxon>Mucilaginibacter</taxon>
    </lineage>
</organism>
<sequence length="741" mass="84050">MLTLLCLFGKLAWAQQNKVTAYYPSRDEMLKNYSHASLTDSAVKGTVFKATVSPVWKPDGKGFIYRNIISKDSLAQYVYINAEQGTRQPAFDNEKLASALGKVTGSAVSKDRLVLYDLKWEADGAGLQFKYKNNFYTANLINYTVAKTSSWANNQQPYRWRRRDSISPDKKWVAFIKDFNVHVRPVNGGVPVKLTTAGTKEKPFGELQWAPNGHYLTGYHTDPREIKKVYHILTSLPNTTRGELRSQEYAQPGDEFTAYEMYTFNMVTLTGQKVQEEKIDFLGIPTQNWESDGRHFIYEKADRGHQRYRIIEVDAQTGTARTLIEEKTNTFIYEQRIYMKHLPATNEIIWSSEKNGWRHLYLVDTKAGKIKNAITSGNWVVRSIDSIDAVKREVWFTASGMNKVEDPYFVHYYRIGFNGKNLVSLTPAAGNHQVTFSPNKKYFTDTYSTINTAPITELRFTQTGKKIMDLEQADISKLMATGIKLPEVFIAKARDGVTDCWGILCRPSTFDVQKSYPVIEYIYAGPQDSFVPKSFRAWSEMQSIAELGFMVVMLDGMGTANRSKAFHDVCWKNLADAGLPDRILWIKALAKKYSYLDTTRVGIFGTSAGGQNSTGALLFHPEFYNCAVSACGCHDNRVDKQWWNEQWMGYPVGPHYAEQSNVTNAHKLKGHLLLIVGEADTNVPPESTYRVVDALIKANKDFDLLTVPGMGHSDGGPYGRRKLRDFFVKHLMLIDPPNRNL</sequence>
<comment type="caution">
    <text evidence="3">The sequence shown here is derived from an EMBL/GenBank/DDBJ whole genome shotgun (WGS) entry which is preliminary data.</text>
</comment>